<evidence type="ECO:0000313" key="1">
    <source>
        <dbReference type="EMBL" id="QJA64062.1"/>
    </source>
</evidence>
<gene>
    <name evidence="1" type="ORF">MM415B00544_0007</name>
</gene>
<dbReference type="EMBL" id="MT141512">
    <property type="protein sequence ID" value="QJA64062.1"/>
    <property type="molecule type" value="Genomic_DNA"/>
</dbReference>
<reference evidence="1" key="1">
    <citation type="submission" date="2020-03" db="EMBL/GenBank/DDBJ databases">
        <title>The deep terrestrial virosphere.</title>
        <authorList>
            <person name="Holmfeldt K."/>
            <person name="Nilsson E."/>
            <person name="Simone D."/>
            <person name="Lopez-Fernandez M."/>
            <person name="Wu X."/>
            <person name="de Brujin I."/>
            <person name="Lundin D."/>
            <person name="Andersson A."/>
            <person name="Bertilsson S."/>
            <person name="Dopson M."/>
        </authorList>
    </citation>
    <scope>NUCLEOTIDE SEQUENCE</scope>
    <source>
        <strain evidence="1">MM415B00544</strain>
    </source>
</reference>
<sequence length="130" mass="14995">MARPKKTTRTERRPILRGKKAKLEIIKDGAPAEIEIGMIPPELISMDVIIEAQHISSVARMVIEDAKRERDTGGVTFDRRAGADCPMCRFPKCNVRDTMPWQDDIRIRYHVCRRCGHQFKSVEEYAKREA</sequence>
<proteinExistence type="predicted"/>
<dbReference type="AlphaFoldDB" id="A0A6M3J593"/>
<organism evidence="1">
    <name type="scientific">viral metagenome</name>
    <dbReference type="NCBI Taxonomy" id="1070528"/>
    <lineage>
        <taxon>unclassified sequences</taxon>
        <taxon>metagenomes</taxon>
        <taxon>organismal metagenomes</taxon>
    </lineage>
</organism>
<accession>A0A6M3J593</accession>
<name>A0A6M3J593_9ZZZZ</name>
<protein>
    <submittedName>
        <fullName evidence="1">Uncharacterized protein</fullName>
    </submittedName>
</protein>